<dbReference type="PANTHER" id="PTHR33048:SF143">
    <property type="entry name" value="EXTRACELLULAR MEMBRANE PROTEIN CFEM DOMAIN-CONTAINING PROTEIN-RELATED"/>
    <property type="match status" value="1"/>
</dbReference>
<organism evidence="9 10">
    <name type="scientific">Curvularia kusanoi</name>
    <name type="common">Cochliobolus kusanoi</name>
    <dbReference type="NCBI Taxonomy" id="90978"/>
    <lineage>
        <taxon>Eukaryota</taxon>
        <taxon>Fungi</taxon>
        <taxon>Dikarya</taxon>
        <taxon>Ascomycota</taxon>
        <taxon>Pezizomycotina</taxon>
        <taxon>Dothideomycetes</taxon>
        <taxon>Pleosporomycetidae</taxon>
        <taxon>Pleosporales</taxon>
        <taxon>Pleosporineae</taxon>
        <taxon>Pleosporaceae</taxon>
        <taxon>Curvularia</taxon>
    </lineage>
</organism>
<dbReference type="InterPro" id="IPR052337">
    <property type="entry name" value="SAT4-like"/>
</dbReference>
<evidence type="ECO:0000313" key="9">
    <source>
        <dbReference type="EMBL" id="KAF2998310.1"/>
    </source>
</evidence>
<dbReference type="PANTHER" id="PTHR33048">
    <property type="entry name" value="PTH11-LIKE INTEGRAL MEMBRANE PROTEIN (AFU_ORTHOLOGUE AFUA_5G11245)"/>
    <property type="match status" value="1"/>
</dbReference>
<feature type="region of interest" description="Disordered" evidence="6">
    <location>
        <begin position="214"/>
        <end position="234"/>
    </location>
</feature>
<dbReference type="EMBL" id="SWKU01000020">
    <property type="protein sequence ID" value="KAF2998310.1"/>
    <property type="molecule type" value="Genomic_DNA"/>
</dbReference>
<proteinExistence type="inferred from homology"/>
<evidence type="ECO:0000313" key="10">
    <source>
        <dbReference type="Proteomes" id="UP000801428"/>
    </source>
</evidence>
<feature type="transmembrane region" description="Helical" evidence="7">
    <location>
        <begin position="142"/>
        <end position="160"/>
    </location>
</feature>
<protein>
    <recommendedName>
        <fullName evidence="8">Rhodopsin domain-containing protein</fullName>
    </recommendedName>
</protein>
<comment type="similarity">
    <text evidence="5">Belongs to the SAT4 family.</text>
</comment>
<dbReference type="GO" id="GO:0016020">
    <property type="term" value="C:membrane"/>
    <property type="evidence" value="ECO:0007669"/>
    <property type="project" value="UniProtKB-SubCell"/>
</dbReference>
<feature type="transmembrane region" description="Helical" evidence="7">
    <location>
        <begin position="63"/>
        <end position="87"/>
    </location>
</feature>
<dbReference type="OrthoDB" id="2496787at2759"/>
<accession>A0A9P4T9E9</accession>
<feature type="transmembrane region" description="Helical" evidence="7">
    <location>
        <begin position="30"/>
        <end position="51"/>
    </location>
</feature>
<comment type="caution">
    <text evidence="9">The sequence shown here is derived from an EMBL/GenBank/DDBJ whole genome shotgun (WGS) entry which is preliminary data.</text>
</comment>
<keyword evidence="2 7" id="KW-0812">Transmembrane</keyword>
<evidence type="ECO:0000256" key="2">
    <source>
        <dbReference type="ARBA" id="ARBA00022692"/>
    </source>
</evidence>
<feature type="domain" description="Rhodopsin" evidence="8">
    <location>
        <begin position="4"/>
        <end position="203"/>
    </location>
</feature>
<evidence type="ECO:0000259" key="8">
    <source>
        <dbReference type="Pfam" id="PF20684"/>
    </source>
</evidence>
<evidence type="ECO:0000256" key="7">
    <source>
        <dbReference type="SAM" id="Phobius"/>
    </source>
</evidence>
<keyword evidence="3 7" id="KW-1133">Transmembrane helix</keyword>
<dbReference type="Proteomes" id="UP000801428">
    <property type="component" value="Unassembled WGS sequence"/>
</dbReference>
<dbReference type="InterPro" id="IPR049326">
    <property type="entry name" value="Rhodopsin_dom_fungi"/>
</dbReference>
<evidence type="ECO:0000256" key="1">
    <source>
        <dbReference type="ARBA" id="ARBA00004141"/>
    </source>
</evidence>
<dbReference type="AlphaFoldDB" id="A0A9P4T9E9"/>
<name>A0A9P4T9E9_CURKU</name>
<gene>
    <name evidence="9" type="ORF">E8E13_007608</name>
</gene>
<evidence type="ECO:0000256" key="4">
    <source>
        <dbReference type="ARBA" id="ARBA00023136"/>
    </source>
</evidence>
<evidence type="ECO:0000256" key="3">
    <source>
        <dbReference type="ARBA" id="ARBA00022989"/>
    </source>
</evidence>
<evidence type="ECO:0000256" key="5">
    <source>
        <dbReference type="ARBA" id="ARBA00038359"/>
    </source>
</evidence>
<sequence length="281" mass="31458">MSFIGLGLDMWNVPFPNITTTLLYFWVSEIAYFNTLGFIKLSFLLFFLQIFPEKRFRQTVWCVIYFQIAAIIAFGFAAVFVCTPVSFAWKQWDGEHSGKCINNNALAFTHAAHSILVDFITLSLPITQILKLHLGLKKKIGVLLMFGVGAFVTVVSMLRLRSLVHFANTTDMTWDYLEASLWSVMECDVGIICTCMPSIRLGLSRMFPRIMGSTHQSTAKETAGPSGRSHGVNTFSGNEINVQTTFRVSHAKKPQKSEDERSFVQLVEIDGDAKSARSSAT</sequence>
<keyword evidence="10" id="KW-1185">Reference proteome</keyword>
<reference evidence="9" key="1">
    <citation type="submission" date="2019-04" db="EMBL/GenBank/DDBJ databases">
        <title>Sequencing of skin fungus with MAO and IRED activity.</title>
        <authorList>
            <person name="Marsaioli A.J."/>
            <person name="Bonatto J.M.C."/>
            <person name="Reis Junior O."/>
        </authorList>
    </citation>
    <scope>NUCLEOTIDE SEQUENCE</scope>
    <source>
        <strain evidence="9">30M1</strain>
    </source>
</reference>
<keyword evidence="4 7" id="KW-0472">Membrane</keyword>
<dbReference type="Pfam" id="PF20684">
    <property type="entry name" value="Fung_rhodopsin"/>
    <property type="match status" value="1"/>
</dbReference>
<comment type="subcellular location">
    <subcellularLocation>
        <location evidence="1">Membrane</location>
        <topology evidence="1">Multi-pass membrane protein</topology>
    </subcellularLocation>
</comment>
<evidence type="ECO:0000256" key="6">
    <source>
        <dbReference type="SAM" id="MobiDB-lite"/>
    </source>
</evidence>